<dbReference type="AlphaFoldDB" id="A0A195BTG8"/>
<reference evidence="1 2" key="1">
    <citation type="submission" date="2015-09" db="EMBL/GenBank/DDBJ databases">
        <title>Atta colombica WGS genome.</title>
        <authorList>
            <person name="Nygaard S."/>
            <person name="Hu H."/>
            <person name="Boomsma J."/>
            <person name="Zhang G."/>
        </authorList>
    </citation>
    <scope>NUCLEOTIDE SEQUENCE [LARGE SCALE GENOMIC DNA]</scope>
    <source>
        <strain evidence="1">Treedump-2</strain>
        <tissue evidence="1">Whole body</tissue>
    </source>
</reference>
<evidence type="ECO:0000313" key="1">
    <source>
        <dbReference type="EMBL" id="KYM91396.1"/>
    </source>
</evidence>
<dbReference type="EMBL" id="KQ976407">
    <property type="protein sequence ID" value="KYM91396.1"/>
    <property type="molecule type" value="Genomic_DNA"/>
</dbReference>
<sequence>MFPTEQPTHVRKEETSLSVMWISIGLAVFVMNPVVSGPSTSNGALDYFTISYTQRMFLLDINMNSLYFSSYKKKSILSIQNHEYQLERPLGFVRSVCPESVSSGCDS</sequence>
<proteinExistence type="predicted"/>
<protein>
    <submittedName>
        <fullName evidence="1">Uncharacterized protein</fullName>
    </submittedName>
</protein>
<accession>A0A195BTG8</accession>
<name>A0A195BTG8_9HYME</name>
<evidence type="ECO:0000313" key="2">
    <source>
        <dbReference type="Proteomes" id="UP000078540"/>
    </source>
</evidence>
<gene>
    <name evidence="1" type="ORF">ALC53_01464</name>
</gene>
<keyword evidence="2" id="KW-1185">Reference proteome</keyword>
<dbReference type="Proteomes" id="UP000078540">
    <property type="component" value="Unassembled WGS sequence"/>
</dbReference>
<organism evidence="1 2">
    <name type="scientific">Atta colombica</name>
    <dbReference type="NCBI Taxonomy" id="520822"/>
    <lineage>
        <taxon>Eukaryota</taxon>
        <taxon>Metazoa</taxon>
        <taxon>Ecdysozoa</taxon>
        <taxon>Arthropoda</taxon>
        <taxon>Hexapoda</taxon>
        <taxon>Insecta</taxon>
        <taxon>Pterygota</taxon>
        <taxon>Neoptera</taxon>
        <taxon>Endopterygota</taxon>
        <taxon>Hymenoptera</taxon>
        <taxon>Apocrita</taxon>
        <taxon>Aculeata</taxon>
        <taxon>Formicoidea</taxon>
        <taxon>Formicidae</taxon>
        <taxon>Myrmicinae</taxon>
        <taxon>Atta</taxon>
    </lineage>
</organism>